<dbReference type="EMBL" id="LGSR01000002">
    <property type="protein sequence ID" value="KOS22950.1"/>
    <property type="molecule type" value="Genomic_DNA"/>
</dbReference>
<proteinExistence type="predicted"/>
<protein>
    <recommendedName>
        <fullName evidence="5">Glutaminase A</fullName>
    </recommendedName>
</protein>
<evidence type="ECO:0008006" key="5">
    <source>
        <dbReference type="Google" id="ProtNLM"/>
    </source>
</evidence>
<dbReference type="InterPro" id="IPR008928">
    <property type="entry name" value="6-hairpin_glycosidase_sf"/>
</dbReference>
<evidence type="ECO:0000259" key="2">
    <source>
        <dbReference type="Pfam" id="PF17168"/>
    </source>
</evidence>
<dbReference type="PANTHER" id="PTHR31987:SF1">
    <property type="entry name" value="GLUTAMINASE A"/>
    <property type="match status" value="1"/>
</dbReference>
<feature type="domain" description="Glutaminase A N-terminal" evidence="2">
    <location>
        <begin position="20"/>
        <end position="252"/>
    </location>
</feature>
<evidence type="ECO:0000259" key="1">
    <source>
        <dbReference type="Pfam" id="PF16335"/>
    </source>
</evidence>
<dbReference type="Pfam" id="PF16335">
    <property type="entry name" value="GtaA_6_Hairpin"/>
    <property type="match status" value="1"/>
</dbReference>
<comment type="caution">
    <text evidence="3">The sequence shown here is derived from an EMBL/GenBank/DDBJ whole genome shotgun (WGS) entry which is preliminary data.</text>
</comment>
<evidence type="ECO:0000313" key="4">
    <source>
        <dbReference type="Proteomes" id="UP000053831"/>
    </source>
</evidence>
<dbReference type="Proteomes" id="UP000053831">
    <property type="component" value="Unassembled WGS sequence"/>
</dbReference>
<organism evidence="3 4">
    <name type="scientific">Escovopsis weberi</name>
    <dbReference type="NCBI Taxonomy" id="150374"/>
    <lineage>
        <taxon>Eukaryota</taxon>
        <taxon>Fungi</taxon>
        <taxon>Dikarya</taxon>
        <taxon>Ascomycota</taxon>
        <taxon>Pezizomycotina</taxon>
        <taxon>Sordariomycetes</taxon>
        <taxon>Hypocreomycetidae</taxon>
        <taxon>Hypocreales</taxon>
        <taxon>Hypocreaceae</taxon>
        <taxon>Escovopsis</taxon>
    </lineage>
</organism>
<dbReference type="AlphaFoldDB" id="A0A0M8N9Q5"/>
<gene>
    <name evidence="3" type="ORF">ESCO_003469</name>
</gene>
<dbReference type="Pfam" id="PF17168">
    <property type="entry name" value="DUF5127"/>
    <property type="match status" value="1"/>
</dbReference>
<evidence type="ECO:0000313" key="3">
    <source>
        <dbReference type="EMBL" id="KOS22950.1"/>
    </source>
</evidence>
<name>A0A0M8N9Q5_ESCWE</name>
<dbReference type="GO" id="GO:0005975">
    <property type="term" value="P:carbohydrate metabolic process"/>
    <property type="evidence" value="ECO:0007669"/>
    <property type="project" value="InterPro"/>
</dbReference>
<dbReference type="STRING" id="150374.A0A0M8N9Q5"/>
<reference evidence="3 4" key="1">
    <citation type="submission" date="2015-07" db="EMBL/GenBank/DDBJ databases">
        <title>The genome of the fungus Escovopsis weberi, a specialized disease agent of ant agriculture.</title>
        <authorList>
            <person name="de Man T.J."/>
            <person name="Stajich J.E."/>
            <person name="Kubicek C.P."/>
            <person name="Chenthamara K."/>
            <person name="Atanasova L."/>
            <person name="Druzhinina I.S."/>
            <person name="Birnbaum S."/>
            <person name="Barribeau S.M."/>
            <person name="Teiling C."/>
            <person name="Suen G."/>
            <person name="Currie C."/>
            <person name="Gerardo N.M."/>
        </authorList>
    </citation>
    <scope>NUCLEOTIDE SEQUENCE [LARGE SCALE GENOMIC DNA]</scope>
</reference>
<dbReference type="InterPro" id="IPR052743">
    <property type="entry name" value="Glutaminase_GtaA"/>
</dbReference>
<accession>A0A0M8N9Q5</accession>
<dbReference type="InterPro" id="IPR033433">
    <property type="entry name" value="GtaA_N"/>
</dbReference>
<keyword evidence="4" id="KW-1185">Reference proteome</keyword>
<feature type="domain" description="Glutaminase A central" evidence="1">
    <location>
        <begin position="258"/>
        <end position="600"/>
    </location>
</feature>
<dbReference type="OrthoDB" id="431715at2759"/>
<sequence length="602" mass="66522">MGNAPGPGNVDQISLDYTSTKSVFTFSVAGKVQLTAEFLSPVFPDDYKRQSIPFSYLKVSASPLDGKAHSVQVYVDVSAEWASGDGNAIVQWETSSVDGVRSHKFFRQIQDEFNEANDEASWGSWYWSTGDSQGMTYQIGQDIVVRGQFLSNGKLPNTVDPNFRSVSNQWPVFAFARDFGSVGQGDSASVLLTIGVAQDNAIQFQGAGDTPQSIPSYWKQYYSEQELVNFFYDDYSYAAEYSAKLDSKVSQDSMNAGGNDYVTATSLSLRQAFGGLQIVGTEANPLVFLKEISSDSDIQTVDVLFPTMPVLLYLAPNMIKESLIPLLINQESGHYPNKYAIHDLGRYPRALGYPAGNDEPMPLEECGNMIIMMLAYAQKTGDVEFLRDYYNLTAGWAQFLIDEAKIPAEQLSTDDFAGHLANQTNLAIKGIIALEAMGQIAKLTGTTPAQNYSAIAQDYLEFWNIHGINHAASPPHTELQYDNGDSFGLLYNIYPDKLLKLGLLPQSLYDQQSDFYFSKQSTYGVILDTRSTQTKLDWEFWVAATSKPDTKSMLISKIARWINTTTTWRALTDLYDATTGGYPGNQFTARPVVGGVFALLAL</sequence>
<dbReference type="SUPFAM" id="SSF48208">
    <property type="entry name" value="Six-hairpin glycosidases"/>
    <property type="match status" value="1"/>
</dbReference>
<dbReference type="PANTHER" id="PTHR31987">
    <property type="entry name" value="GLUTAMINASE A-RELATED"/>
    <property type="match status" value="1"/>
</dbReference>
<dbReference type="InterPro" id="IPR032514">
    <property type="entry name" value="GtaA_central"/>
</dbReference>